<gene>
    <name evidence="3" type="ORF">CXB51_022176</name>
</gene>
<dbReference type="PANTHER" id="PTHR31495">
    <property type="entry name" value="PEROXYGENASE 3-RELATED"/>
    <property type="match status" value="1"/>
</dbReference>
<evidence type="ECO:0000313" key="4">
    <source>
        <dbReference type="Proteomes" id="UP000701853"/>
    </source>
</evidence>
<evidence type="ECO:0000256" key="1">
    <source>
        <dbReference type="ARBA" id="ARBA00006765"/>
    </source>
</evidence>
<reference evidence="3 4" key="1">
    <citation type="journal article" date="2021" name="bioRxiv">
        <title>The Gossypium anomalum genome as a resource for cotton improvement and evolutionary analysis of hybrid incompatibility.</title>
        <authorList>
            <person name="Grover C.E."/>
            <person name="Yuan D."/>
            <person name="Arick M.A."/>
            <person name="Miller E.R."/>
            <person name="Hu G."/>
            <person name="Peterson D.G."/>
            <person name="Wendel J.F."/>
            <person name="Udall J.A."/>
        </authorList>
    </citation>
    <scope>NUCLEOTIDE SEQUENCE [LARGE SCALE GENOMIC DNA]</scope>
    <source>
        <strain evidence="3">JFW-Udall</strain>
        <tissue evidence="3">Leaf</tissue>
    </source>
</reference>
<accession>A0A8J5YJP1</accession>
<dbReference type="SUPFAM" id="SSF47473">
    <property type="entry name" value="EF-hand"/>
    <property type="match status" value="1"/>
</dbReference>
<keyword evidence="4" id="KW-1185">Reference proteome</keyword>
<comment type="similarity">
    <text evidence="1">Belongs to the caleosin family.</text>
</comment>
<name>A0A8J5YJP1_9ROSI</name>
<proteinExistence type="inferred from homology"/>
<evidence type="ECO:0008006" key="5">
    <source>
        <dbReference type="Google" id="ProtNLM"/>
    </source>
</evidence>
<feature type="region of interest" description="Disordered" evidence="2">
    <location>
        <begin position="55"/>
        <end position="80"/>
    </location>
</feature>
<dbReference type="PANTHER" id="PTHR31495:SF23">
    <property type="entry name" value="PEROXYGENASE-LIKE"/>
    <property type="match status" value="1"/>
</dbReference>
<dbReference type="InterPro" id="IPR007736">
    <property type="entry name" value="Caleosin-related"/>
</dbReference>
<dbReference type="GO" id="GO:0005509">
    <property type="term" value="F:calcium ion binding"/>
    <property type="evidence" value="ECO:0007669"/>
    <property type="project" value="TreeGrafter"/>
</dbReference>
<dbReference type="Proteomes" id="UP000701853">
    <property type="component" value="Chromosome 9"/>
</dbReference>
<dbReference type="OrthoDB" id="640742at2759"/>
<protein>
    <recommendedName>
        <fullName evidence="5">Peroxygenase 3</fullName>
    </recommendedName>
</protein>
<dbReference type="EMBL" id="JAHUZN010000009">
    <property type="protein sequence ID" value="KAG8483242.1"/>
    <property type="molecule type" value="Genomic_DNA"/>
</dbReference>
<dbReference type="AlphaFoldDB" id="A0A8J5YJP1"/>
<evidence type="ECO:0000313" key="3">
    <source>
        <dbReference type="EMBL" id="KAG8483242.1"/>
    </source>
</evidence>
<comment type="caution">
    <text evidence="3">The sequence shown here is derived from an EMBL/GenBank/DDBJ whole genome shotgun (WGS) entry which is preliminary data.</text>
</comment>
<organism evidence="3 4">
    <name type="scientific">Gossypium anomalum</name>
    <dbReference type="NCBI Taxonomy" id="47600"/>
    <lineage>
        <taxon>Eukaryota</taxon>
        <taxon>Viridiplantae</taxon>
        <taxon>Streptophyta</taxon>
        <taxon>Embryophyta</taxon>
        <taxon>Tracheophyta</taxon>
        <taxon>Spermatophyta</taxon>
        <taxon>Magnoliopsida</taxon>
        <taxon>eudicotyledons</taxon>
        <taxon>Gunneridae</taxon>
        <taxon>Pentapetalae</taxon>
        <taxon>rosids</taxon>
        <taxon>malvids</taxon>
        <taxon>Malvales</taxon>
        <taxon>Malvaceae</taxon>
        <taxon>Malvoideae</taxon>
        <taxon>Gossypium</taxon>
    </lineage>
</organism>
<dbReference type="GO" id="GO:0004497">
    <property type="term" value="F:monooxygenase activity"/>
    <property type="evidence" value="ECO:0007669"/>
    <property type="project" value="TreeGrafter"/>
</dbReference>
<dbReference type="InterPro" id="IPR011992">
    <property type="entry name" value="EF-hand-dom_pair"/>
</dbReference>
<evidence type="ECO:0000256" key="2">
    <source>
        <dbReference type="SAM" id="MobiDB-lite"/>
    </source>
</evidence>
<dbReference type="Pfam" id="PF05042">
    <property type="entry name" value="Caleosin"/>
    <property type="match status" value="1"/>
</dbReference>
<sequence length="300" mass="34409">MCYPKWFGSDLCLALPNTHPHSCKNIRNTGHMGHKSDEYLPILDFLYKEETSNHTISKKEEQRNGYCNRGTQAPLTSERKVRADLEESIPKPYLARALNTSSVENPHGTVPGHDNNGMSVLQQHASFFDQDKDGIVYPRETYRGMRNLGFGRFESFLAAVVINVALSYWTLPGWLPNLHFPIYIDRIHKCKHGSDSSTYDTEGRFMPMNFESIFSKYARTVSDKLTFEELWHMTEANRNSYDFIGWIISKGEWILLYRLAKDENGYLSKEAVGGCFDGSLFEYVAKMNTSGSKKSNRLKE</sequence>